<reference evidence="15 16" key="1">
    <citation type="submission" date="2015-09" db="EMBL/GenBank/DDBJ databases">
        <title>Genome sequence of Oxobacter pfennigii DSM 3222.</title>
        <authorList>
            <person name="Poehlein A."/>
            <person name="Bengelsdorf F.R."/>
            <person name="Schiel-Bengelsdorf B."/>
            <person name="Duerre P."/>
            <person name="Daniel R."/>
        </authorList>
    </citation>
    <scope>NUCLEOTIDE SEQUENCE [LARGE SCALE GENOMIC DNA]</scope>
    <source>
        <strain evidence="15 16">DSM 3222</strain>
    </source>
</reference>
<keyword evidence="5 13" id="KW-0812">Transmembrane</keyword>
<dbReference type="PROSITE" id="PS50035">
    <property type="entry name" value="PLD"/>
    <property type="match status" value="2"/>
</dbReference>
<dbReference type="PATRIC" id="fig|36849.3.peg.1153"/>
<dbReference type="GO" id="GO:0008808">
    <property type="term" value="F:cardiolipin synthase activity"/>
    <property type="evidence" value="ECO:0007669"/>
    <property type="project" value="UniProtKB-UniRule"/>
</dbReference>
<dbReference type="NCBIfam" id="TIGR04265">
    <property type="entry name" value="bac_cardiolipin"/>
    <property type="match status" value="1"/>
</dbReference>
<feature type="domain" description="PLD phosphodiesterase" evidence="14">
    <location>
        <begin position="244"/>
        <end position="271"/>
    </location>
</feature>
<dbReference type="OrthoDB" id="9762009at2"/>
<dbReference type="GO" id="GO:0032049">
    <property type="term" value="P:cardiolipin biosynthetic process"/>
    <property type="evidence" value="ECO:0007669"/>
    <property type="project" value="UniProtKB-UniRule"/>
</dbReference>
<feature type="transmembrane region" description="Helical" evidence="13">
    <location>
        <begin position="12"/>
        <end position="31"/>
    </location>
</feature>
<evidence type="ECO:0000256" key="8">
    <source>
        <dbReference type="ARBA" id="ARBA00023098"/>
    </source>
</evidence>
<dbReference type="InterPro" id="IPR025202">
    <property type="entry name" value="PLD-like_dom"/>
</dbReference>
<proteinExistence type="predicted"/>
<dbReference type="EC" id="2.7.8.-" evidence="12"/>
<comment type="subcellular location">
    <subcellularLocation>
        <location evidence="1">Cell membrane</location>
        <topology evidence="1">Multi-pass membrane protein</topology>
    </subcellularLocation>
</comment>
<evidence type="ECO:0000259" key="14">
    <source>
        <dbReference type="PROSITE" id="PS50035"/>
    </source>
</evidence>
<keyword evidence="10" id="KW-0594">Phospholipid biosynthesis</keyword>
<gene>
    <name evidence="15" type="primary">cls</name>
    <name evidence="15" type="ORF">OXPF_10790</name>
</gene>
<dbReference type="Pfam" id="PF13396">
    <property type="entry name" value="PLDc_N"/>
    <property type="match status" value="1"/>
</dbReference>
<keyword evidence="2" id="KW-1003">Cell membrane</keyword>
<comment type="caution">
    <text evidence="15">The sequence shown here is derived from an EMBL/GenBank/DDBJ whole genome shotgun (WGS) entry which is preliminary data.</text>
</comment>
<evidence type="ECO:0000256" key="13">
    <source>
        <dbReference type="SAM" id="Phobius"/>
    </source>
</evidence>
<keyword evidence="4 15" id="KW-0808">Transferase</keyword>
<evidence type="ECO:0000256" key="7">
    <source>
        <dbReference type="ARBA" id="ARBA00022989"/>
    </source>
</evidence>
<feature type="transmembrane region" description="Helical" evidence="13">
    <location>
        <begin position="37"/>
        <end position="56"/>
    </location>
</feature>
<protein>
    <recommendedName>
        <fullName evidence="12">Cardiolipin synthase</fullName>
        <ecNumber evidence="12">2.7.8.-</ecNumber>
    </recommendedName>
</protein>
<keyword evidence="7 13" id="KW-1133">Transmembrane helix</keyword>
<name>A0A0P8X334_9CLOT</name>
<dbReference type="PANTHER" id="PTHR21248">
    <property type="entry name" value="CARDIOLIPIN SYNTHASE"/>
    <property type="match status" value="1"/>
</dbReference>
<evidence type="ECO:0000256" key="5">
    <source>
        <dbReference type="ARBA" id="ARBA00022692"/>
    </source>
</evidence>
<evidence type="ECO:0000256" key="2">
    <source>
        <dbReference type="ARBA" id="ARBA00022475"/>
    </source>
</evidence>
<dbReference type="CDD" id="cd09154">
    <property type="entry name" value="PLDc_SMU_988_like_1"/>
    <property type="match status" value="1"/>
</dbReference>
<accession>A0A0P8X334</accession>
<keyword evidence="3" id="KW-0444">Lipid biosynthesis</keyword>
<dbReference type="Pfam" id="PF13091">
    <property type="entry name" value="PLDc_2"/>
    <property type="match status" value="2"/>
</dbReference>
<evidence type="ECO:0000313" key="16">
    <source>
        <dbReference type="Proteomes" id="UP000050326"/>
    </source>
</evidence>
<evidence type="ECO:0000256" key="11">
    <source>
        <dbReference type="ARBA" id="ARBA00023264"/>
    </source>
</evidence>
<keyword evidence="8" id="KW-0443">Lipid metabolism</keyword>
<dbReference type="EMBL" id="LKET01000026">
    <property type="protein sequence ID" value="KPU45188.1"/>
    <property type="molecule type" value="Genomic_DNA"/>
</dbReference>
<dbReference type="InterPro" id="IPR022924">
    <property type="entry name" value="Cardiolipin_synthase"/>
</dbReference>
<dbReference type="AlphaFoldDB" id="A0A0P8X334"/>
<evidence type="ECO:0000313" key="15">
    <source>
        <dbReference type="EMBL" id="KPU45188.1"/>
    </source>
</evidence>
<evidence type="ECO:0000256" key="1">
    <source>
        <dbReference type="ARBA" id="ARBA00004651"/>
    </source>
</evidence>
<dbReference type="SMART" id="SM00155">
    <property type="entry name" value="PLDc"/>
    <property type="match status" value="2"/>
</dbReference>
<keyword evidence="6" id="KW-0677">Repeat</keyword>
<evidence type="ECO:0000256" key="6">
    <source>
        <dbReference type="ARBA" id="ARBA00022737"/>
    </source>
</evidence>
<keyword evidence="11" id="KW-1208">Phospholipid metabolism</keyword>
<evidence type="ECO:0000256" key="12">
    <source>
        <dbReference type="NCBIfam" id="TIGR04265"/>
    </source>
</evidence>
<evidence type="ECO:0000256" key="9">
    <source>
        <dbReference type="ARBA" id="ARBA00023136"/>
    </source>
</evidence>
<dbReference type="SUPFAM" id="SSF56024">
    <property type="entry name" value="Phospholipase D/nuclease"/>
    <property type="match status" value="2"/>
</dbReference>
<evidence type="ECO:0000256" key="10">
    <source>
        <dbReference type="ARBA" id="ARBA00023209"/>
    </source>
</evidence>
<dbReference type="Proteomes" id="UP000050326">
    <property type="component" value="Unassembled WGS sequence"/>
</dbReference>
<evidence type="ECO:0000256" key="4">
    <source>
        <dbReference type="ARBA" id="ARBA00022679"/>
    </source>
</evidence>
<dbReference type="PANTHER" id="PTHR21248:SF22">
    <property type="entry name" value="PHOSPHOLIPASE D"/>
    <property type="match status" value="1"/>
</dbReference>
<organism evidence="15 16">
    <name type="scientific">Oxobacter pfennigii</name>
    <dbReference type="NCBI Taxonomy" id="36849"/>
    <lineage>
        <taxon>Bacteria</taxon>
        <taxon>Bacillati</taxon>
        <taxon>Bacillota</taxon>
        <taxon>Clostridia</taxon>
        <taxon>Eubacteriales</taxon>
        <taxon>Clostridiaceae</taxon>
        <taxon>Oxobacter</taxon>
    </lineage>
</organism>
<keyword evidence="9 13" id="KW-0472">Membrane</keyword>
<dbReference type="InterPro" id="IPR001736">
    <property type="entry name" value="PLipase_D/transphosphatidylase"/>
</dbReference>
<sequence>MKFIRKFLFHRVAFICIAVLIQLSVLIGIILRFKEYFVLFYGASIFVSAIAVLWIINKKGNPAYKIAWIIPILLFPIFGGLFYIFFGGNKLSKAKKRRMKSIGDKMIAALPPRSFILDEISSQNETAANQSRYIQDYAYSPPYGNTVTEYIPIGEIKFERLKEELKEAEHYIFLEYFIIREGVMWNSILDILVEKASKGVDVRVIYDDIGCILTLPYGYDKKLEAMGIKCCIFNPLIPILSVGINNRDHRKIAIIDGCVAFTGGINLADEYINEIEKHGHWKDSAIMISGEAVWSLTVMFLSMWDYLRGIDEDFMTFKNDITVKNLNERDGYVQPFADNPLDDESVGETIYLNLINKAKRYVYITTPYLIINNEMVTALSSAAKGGVDVRIIVPYCGDRWFVHEVTRSYYKVLVESGVKIYEYIPGFIHSKTFVVDNEYGVVGTINMDYRSLYLHFECGVWMYNSPSIVDMREDFFNTLKMCNQITMEDFKNIKWYRTLVRFVLRVFAPLM</sequence>
<dbReference type="CDD" id="cd09160">
    <property type="entry name" value="PLDc_SMU_988_like_2"/>
    <property type="match status" value="1"/>
</dbReference>
<dbReference type="Gene3D" id="3.30.870.10">
    <property type="entry name" value="Endonuclease Chain A"/>
    <property type="match status" value="2"/>
</dbReference>
<dbReference type="GO" id="GO:0005886">
    <property type="term" value="C:plasma membrane"/>
    <property type="evidence" value="ECO:0007669"/>
    <property type="project" value="UniProtKB-SubCell"/>
</dbReference>
<dbReference type="InterPro" id="IPR027379">
    <property type="entry name" value="CLS_N"/>
</dbReference>
<keyword evidence="16" id="KW-1185">Reference proteome</keyword>
<feature type="transmembrane region" description="Helical" evidence="13">
    <location>
        <begin position="68"/>
        <end position="86"/>
    </location>
</feature>
<dbReference type="STRING" id="36849.OXPF_10790"/>
<feature type="domain" description="PLD phosphodiesterase" evidence="14">
    <location>
        <begin position="424"/>
        <end position="451"/>
    </location>
</feature>
<evidence type="ECO:0000256" key="3">
    <source>
        <dbReference type="ARBA" id="ARBA00022516"/>
    </source>
</evidence>